<evidence type="ECO:0000256" key="2">
    <source>
        <dbReference type="ARBA" id="ARBA00022512"/>
    </source>
</evidence>
<keyword evidence="3" id="KW-0964">Secreted</keyword>
<evidence type="ECO:0000256" key="9">
    <source>
        <dbReference type="SAM" id="Phobius"/>
    </source>
</evidence>
<protein>
    <submittedName>
        <fullName evidence="12">DUF320 domain-containing protein</fullName>
    </submittedName>
</protein>
<feature type="domain" description="Chaplin" evidence="11">
    <location>
        <begin position="133"/>
        <end position="173"/>
    </location>
</feature>
<evidence type="ECO:0000256" key="4">
    <source>
        <dbReference type="ARBA" id="ARBA00022729"/>
    </source>
</evidence>
<dbReference type="InterPro" id="IPR005528">
    <property type="entry name" value="ChpA-H"/>
</dbReference>
<keyword evidence="4 10" id="KW-0732">Signal</keyword>
<gene>
    <name evidence="12" type="ORF">GFH48_37185</name>
</gene>
<feature type="compositionally biased region" description="Gly residues" evidence="8">
    <location>
        <begin position="90"/>
        <end position="112"/>
    </location>
</feature>
<organism evidence="12 13">
    <name type="scientific">Streptomyces fagopyri</name>
    <dbReference type="NCBI Taxonomy" id="2662397"/>
    <lineage>
        <taxon>Bacteria</taxon>
        <taxon>Bacillati</taxon>
        <taxon>Actinomycetota</taxon>
        <taxon>Actinomycetes</taxon>
        <taxon>Kitasatosporales</taxon>
        <taxon>Streptomycetaceae</taxon>
        <taxon>Streptomyces</taxon>
    </lineage>
</organism>
<comment type="subcellular location">
    <subcellularLocation>
        <location evidence="1">Secreted</location>
        <location evidence="1">Cell wall</location>
    </subcellularLocation>
</comment>
<evidence type="ECO:0000313" key="12">
    <source>
        <dbReference type="EMBL" id="QFZ78184.1"/>
    </source>
</evidence>
<evidence type="ECO:0000256" key="6">
    <source>
        <dbReference type="ARBA" id="ARBA00023087"/>
    </source>
</evidence>
<evidence type="ECO:0000259" key="11">
    <source>
        <dbReference type="PROSITE" id="PS51884"/>
    </source>
</evidence>
<reference evidence="12 13" key="1">
    <citation type="submission" date="2019-10" db="EMBL/GenBank/DDBJ databases">
        <title>A novel species.</title>
        <authorList>
            <person name="Gao J."/>
        </authorList>
    </citation>
    <scope>NUCLEOTIDE SEQUENCE [LARGE SCALE GENOMIC DNA]</scope>
    <source>
        <strain evidence="12 13">QMT-28</strain>
    </source>
</reference>
<accession>A0A5Q0LP69</accession>
<evidence type="ECO:0000256" key="7">
    <source>
        <dbReference type="PROSITE-ProRule" id="PRU01232"/>
    </source>
</evidence>
<feature type="region of interest" description="Disordered" evidence="8">
    <location>
        <begin position="163"/>
        <end position="209"/>
    </location>
</feature>
<dbReference type="Pfam" id="PF03777">
    <property type="entry name" value="ChpA-C"/>
    <property type="match status" value="2"/>
</dbReference>
<evidence type="ECO:0000256" key="3">
    <source>
        <dbReference type="ARBA" id="ARBA00022525"/>
    </source>
</evidence>
<keyword evidence="9" id="KW-0812">Transmembrane</keyword>
<evidence type="ECO:0000313" key="13">
    <source>
        <dbReference type="Proteomes" id="UP000326179"/>
    </source>
</evidence>
<feature type="chain" id="PRO_5024842861" evidence="10">
    <location>
        <begin position="28"/>
        <end position="248"/>
    </location>
</feature>
<proteinExistence type="predicted"/>
<keyword evidence="9" id="KW-0472">Membrane</keyword>
<evidence type="ECO:0000256" key="10">
    <source>
        <dbReference type="SAM" id="SignalP"/>
    </source>
</evidence>
<evidence type="ECO:0000256" key="1">
    <source>
        <dbReference type="ARBA" id="ARBA00004191"/>
    </source>
</evidence>
<feature type="compositionally biased region" description="Pro residues" evidence="8">
    <location>
        <begin position="182"/>
        <end position="192"/>
    </location>
</feature>
<feature type="domain" description="Chaplin" evidence="11">
    <location>
        <begin position="38"/>
        <end position="78"/>
    </location>
</feature>
<sequence>MKRVTRNGLIAAAAASGALAVTMPAFADSAAQGGTAGSPGLISGDTIQLPVHVPVNACGNTVNVAGLLNPAAGNSCANAGDGAAVRGAGTGGRVGGHGPGAAGPRSGHGGAHNGRASGPAVGGALAQGSGKDSPGVLSGDGLQLPVDLPVNVSGNSVTAIGLGNASVGNTSTNTSDGVPDRPATPTPAPKPPTRAAVPEKAPYRAAEQPMASLAHTGADQTVPAIAVSAALLLGGAVLYRRFRPAALR</sequence>
<dbReference type="Proteomes" id="UP000326179">
    <property type="component" value="Chromosome"/>
</dbReference>
<keyword evidence="6 7" id="KW-0034">Amyloid</keyword>
<dbReference type="KEGG" id="sfy:GFH48_37185"/>
<dbReference type="EMBL" id="CP045643">
    <property type="protein sequence ID" value="QFZ78184.1"/>
    <property type="molecule type" value="Genomic_DNA"/>
</dbReference>
<dbReference type="PROSITE" id="PS51884">
    <property type="entry name" value="CHAPLIN"/>
    <property type="match status" value="2"/>
</dbReference>
<evidence type="ECO:0000256" key="8">
    <source>
        <dbReference type="SAM" id="MobiDB-lite"/>
    </source>
</evidence>
<dbReference type="NCBIfam" id="TIGR01167">
    <property type="entry name" value="LPXTG_anchor"/>
    <property type="match status" value="1"/>
</dbReference>
<dbReference type="AlphaFoldDB" id="A0A5Q0LP69"/>
<evidence type="ECO:0000256" key="5">
    <source>
        <dbReference type="ARBA" id="ARBA00022889"/>
    </source>
</evidence>
<feature type="region of interest" description="Disordered" evidence="8">
    <location>
        <begin position="90"/>
        <end position="140"/>
    </location>
</feature>
<keyword evidence="2" id="KW-0134">Cell wall</keyword>
<keyword evidence="13" id="KW-1185">Reference proteome</keyword>
<keyword evidence="9" id="KW-1133">Transmembrane helix</keyword>
<keyword evidence="5" id="KW-0130">Cell adhesion</keyword>
<feature type="compositionally biased region" description="Polar residues" evidence="8">
    <location>
        <begin position="166"/>
        <end position="176"/>
    </location>
</feature>
<dbReference type="GO" id="GO:0007155">
    <property type="term" value="P:cell adhesion"/>
    <property type="evidence" value="ECO:0007669"/>
    <property type="project" value="UniProtKB-KW"/>
</dbReference>
<feature type="transmembrane region" description="Helical" evidence="9">
    <location>
        <begin position="221"/>
        <end position="239"/>
    </location>
</feature>
<feature type="signal peptide" evidence="10">
    <location>
        <begin position="1"/>
        <end position="27"/>
    </location>
</feature>
<name>A0A5Q0LP69_9ACTN</name>